<reference evidence="1" key="1">
    <citation type="submission" date="2021-06" db="EMBL/GenBank/DDBJ databases">
        <authorList>
            <person name="Hodson N. C."/>
            <person name="Mongue J. A."/>
            <person name="Jaron S. K."/>
        </authorList>
    </citation>
    <scope>NUCLEOTIDE SEQUENCE</scope>
</reference>
<proteinExistence type="predicted"/>
<evidence type="ECO:0000313" key="2">
    <source>
        <dbReference type="Proteomes" id="UP000708208"/>
    </source>
</evidence>
<feature type="non-terminal residue" evidence="1">
    <location>
        <position position="41"/>
    </location>
</feature>
<evidence type="ECO:0000313" key="1">
    <source>
        <dbReference type="EMBL" id="CAG7729676.1"/>
    </source>
</evidence>
<gene>
    <name evidence="1" type="ORF">AFUS01_LOCUS18374</name>
</gene>
<sequence>MFNKASEVRETSLKVISNWKIRCGDKEFRMFLASCRPVGIS</sequence>
<accession>A0A8J2K7E0</accession>
<organism evidence="1 2">
    <name type="scientific">Allacma fusca</name>
    <dbReference type="NCBI Taxonomy" id="39272"/>
    <lineage>
        <taxon>Eukaryota</taxon>
        <taxon>Metazoa</taxon>
        <taxon>Ecdysozoa</taxon>
        <taxon>Arthropoda</taxon>
        <taxon>Hexapoda</taxon>
        <taxon>Collembola</taxon>
        <taxon>Symphypleona</taxon>
        <taxon>Sminthuridae</taxon>
        <taxon>Allacma</taxon>
    </lineage>
</organism>
<comment type="caution">
    <text evidence="1">The sequence shown here is derived from an EMBL/GenBank/DDBJ whole genome shotgun (WGS) entry which is preliminary data.</text>
</comment>
<name>A0A8J2K7E0_9HEXA</name>
<dbReference type="Proteomes" id="UP000708208">
    <property type="component" value="Unassembled WGS sequence"/>
</dbReference>
<dbReference type="AlphaFoldDB" id="A0A8J2K7E0"/>
<protein>
    <submittedName>
        <fullName evidence="1">Uncharacterized protein</fullName>
    </submittedName>
</protein>
<dbReference type="EMBL" id="CAJVCH010182564">
    <property type="protein sequence ID" value="CAG7729676.1"/>
    <property type="molecule type" value="Genomic_DNA"/>
</dbReference>
<keyword evidence="2" id="KW-1185">Reference proteome</keyword>